<dbReference type="GO" id="GO:0046983">
    <property type="term" value="F:protein dimerization activity"/>
    <property type="evidence" value="ECO:0007669"/>
    <property type="project" value="InterPro"/>
</dbReference>
<protein>
    <recommendedName>
        <fullName evidence="1">HAT C-terminal dimerisation domain-containing protein</fullName>
    </recommendedName>
</protein>
<organism evidence="2 3">
    <name type="scientific">Brenthis ino</name>
    <name type="common">lesser marbled fritillary</name>
    <dbReference type="NCBI Taxonomy" id="405034"/>
    <lineage>
        <taxon>Eukaryota</taxon>
        <taxon>Metazoa</taxon>
        <taxon>Ecdysozoa</taxon>
        <taxon>Arthropoda</taxon>
        <taxon>Hexapoda</taxon>
        <taxon>Insecta</taxon>
        <taxon>Pterygota</taxon>
        <taxon>Neoptera</taxon>
        <taxon>Endopterygota</taxon>
        <taxon>Lepidoptera</taxon>
        <taxon>Glossata</taxon>
        <taxon>Ditrysia</taxon>
        <taxon>Papilionoidea</taxon>
        <taxon>Nymphalidae</taxon>
        <taxon>Heliconiinae</taxon>
        <taxon>Argynnini</taxon>
        <taxon>Brenthis</taxon>
    </lineage>
</organism>
<dbReference type="SUPFAM" id="SSF53098">
    <property type="entry name" value="Ribonuclease H-like"/>
    <property type="match status" value="1"/>
</dbReference>
<dbReference type="AlphaFoldDB" id="A0A8J9Y5D2"/>
<gene>
    <name evidence="2" type="ORF">BINO364_LOCUS1037</name>
</gene>
<dbReference type="Proteomes" id="UP000838878">
    <property type="component" value="Chromosome 1"/>
</dbReference>
<dbReference type="PANTHER" id="PTHR47611:SF3">
    <property type="entry name" value="HAT C-TERMINAL DIMERISATION DOMAIN-CONTAINING PROTEIN"/>
    <property type="match status" value="1"/>
</dbReference>
<dbReference type="InterPro" id="IPR008906">
    <property type="entry name" value="HATC_C_dom"/>
</dbReference>
<dbReference type="EMBL" id="OV170221">
    <property type="protein sequence ID" value="CAH0713940.1"/>
    <property type="molecule type" value="Genomic_DNA"/>
</dbReference>
<dbReference type="OrthoDB" id="7699631at2759"/>
<dbReference type="Pfam" id="PF05699">
    <property type="entry name" value="Dimer_Tnp_hAT"/>
    <property type="match status" value="1"/>
</dbReference>
<evidence type="ECO:0000259" key="1">
    <source>
        <dbReference type="Pfam" id="PF05699"/>
    </source>
</evidence>
<sequence>MLDSDDDDEQSENQISDTKANLLIEYMSEKRLPRDQDQLKYWQINSKKFGSLSHIARTYLSSPATSIPSEQVFSAAGIVYDPHRNRLLGDKAAKLLFLKYNIPLLNFNYDL</sequence>
<accession>A0A8J9Y5D2</accession>
<dbReference type="PANTHER" id="PTHR47611">
    <property type="entry name" value="HAT DIMERISATION DOMAIN, C-TERMINAL"/>
    <property type="match status" value="1"/>
</dbReference>
<proteinExistence type="predicted"/>
<reference evidence="2" key="1">
    <citation type="submission" date="2021-12" db="EMBL/GenBank/DDBJ databases">
        <authorList>
            <person name="Martin H S."/>
        </authorList>
    </citation>
    <scope>NUCLEOTIDE SEQUENCE</scope>
</reference>
<feature type="domain" description="HAT C-terminal dimerisation" evidence="1">
    <location>
        <begin position="23"/>
        <end position="102"/>
    </location>
</feature>
<evidence type="ECO:0000313" key="2">
    <source>
        <dbReference type="EMBL" id="CAH0713940.1"/>
    </source>
</evidence>
<evidence type="ECO:0000313" key="3">
    <source>
        <dbReference type="Proteomes" id="UP000838878"/>
    </source>
</evidence>
<dbReference type="InterPro" id="IPR012337">
    <property type="entry name" value="RNaseH-like_sf"/>
</dbReference>
<keyword evidence="3" id="KW-1185">Reference proteome</keyword>
<feature type="non-terminal residue" evidence="2">
    <location>
        <position position="111"/>
    </location>
</feature>
<name>A0A8J9Y5D2_9NEOP</name>